<dbReference type="CDD" id="cd11577">
    <property type="entry name" value="GH71"/>
    <property type="match status" value="1"/>
</dbReference>
<dbReference type="STRING" id="5288.A0A5C5FTM8"/>
<evidence type="ECO:0000313" key="3">
    <source>
        <dbReference type="EMBL" id="TNY20257.1"/>
    </source>
</evidence>
<comment type="caution">
    <text evidence="3">The sequence shown here is derived from an EMBL/GenBank/DDBJ whole genome shotgun (WGS) entry which is preliminary data.</text>
</comment>
<evidence type="ECO:0000256" key="2">
    <source>
        <dbReference type="SAM" id="SignalP"/>
    </source>
</evidence>
<gene>
    <name evidence="3" type="ORF">DMC30DRAFT_265749</name>
</gene>
<dbReference type="Proteomes" id="UP000311382">
    <property type="component" value="Unassembled WGS sequence"/>
</dbReference>
<feature type="region of interest" description="Disordered" evidence="1">
    <location>
        <begin position="460"/>
        <end position="544"/>
    </location>
</feature>
<dbReference type="GO" id="GO:0051118">
    <property type="term" value="F:glucan endo-1,3-alpha-glucosidase activity"/>
    <property type="evidence" value="ECO:0007669"/>
    <property type="project" value="InterPro"/>
</dbReference>
<proteinExistence type="predicted"/>
<evidence type="ECO:0000313" key="4">
    <source>
        <dbReference type="Proteomes" id="UP000311382"/>
    </source>
</evidence>
<name>A0A5C5FTM8_9BASI</name>
<feature type="compositionally biased region" description="Basic residues" evidence="1">
    <location>
        <begin position="522"/>
        <end position="544"/>
    </location>
</feature>
<dbReference type="EMBL" id="SOZI01000072">
    <property type="protein sequence ID" value="TNY20257.1"/>
    <property type="molecule type" value="Genomic_DNA"/>
</dbReference>
<feature type="compositionally biased region" description="Low complexity" evidence="1">
    <location>
        <begin position="460"/>
        <end position="515"/>
    </location>
</feature>
<keyword evidence="3" id="KW-0378">Hydrolase</keyword>
<reference evidence="3 4" key="1">
    <citation type="submission" date="2019-03" db="EMBL/GenBank/DDBJ databases">
        <title>Rhodosporidium diobovatum UCD-FST 08-225 genome sequencing, assembly, and annotation.</title>
        <authorList>
            <person name="Fakankun I.U."/>
            <person name="Fristensky B."/>
            <person name="Levin D.B."/>
        </authorList>
    </citation>
    <scope>NUCLEOTIDE SEQUENCE [LARGE SCALE GENOMIC DNA]</scope>
    <source>
        <strain evidence="3 4">UCD-FST 08-225</strain>
    </source>
</reference>
<accession>A0A5C5FTM8</accession>
<evidence type="ECO:0000256" key="1">
    <source>
        <dbReference type="SAM" id="MobiDB-lite"/>
    </source>
</evidence>
<dbReference type="Gene3D" id="3.20.20.80">
    <property type="entry name" value="Glycosidases"/>
    <property type="match status" value="1"/>
</dbReference>
<dbReference type="InterPro" id="IPR005197">
    <property type="entry name" value="Glyco_hydro_71"/>
</dbReference>
<organism evidence="3 4">
    <name type="scientific">Rhodotorula diobovata</name>
    <dbReference type="NCBI Taxonomy" id="5288"/>
    <lineage>
        <taxon>Eukaryota</taxon>
        <taxon>Fungi</taxon>
        <taxon>Dikarya</taxon>
        <taxon>Basidiomycota</taxon>
        <taxon>Pucciniomycotina</taxon>
        <taxon>Microbotryomycetes</taxon>
        <taxon>Sporidiobolales</taxon>
        <taxon>Sporidiobolaceae</taxon>
        <taxon>Rhodotorula</taxon>
    </lineage>
</organism>
<sequence>MLFPLLLSFASLAAQAHARAVIGHWMGGETQRYTTEDYAADMRLSKEVGIDAWAVNSGKDTYEEEHLDAIFEAGAQEGFNLTLSVDMLHWNVEGASDLLLERLKRYATRDEWFKLDGKPVLTTFNGAQDGTYLDGVSTFKESNDLWNTLLDAAAEAVGSPFYFAPTWLSNKPVKDQDSVDLKLSGVANWFGWGSVGGTENVTADPDASWHDVAAARGIEYWAPVGASFQVHQNEPDTNYCYKGGDFLLPRHYRDLIDLGDQAPDHIYLLTLTDWGESTYLFPVRDNADPPKGTIDTASYVEGHNHTAFALMSSYWNHEFKHGSPPTITSPALFWWHRHTPIASQPTNDPLGKDDSCDSLTDTIYAVVFVPEGSPAAQLVITTGGKATDAQTVQPGVNLISTPFVVGETGVSLQDADGNVLISGKGVPIVESTEIFDANYFTYAVPEDVLPSTFLDLGLDASSPSKASSSPTGTAGTPTSKPASTRAAASAGPAVSHAAVSTSASTSDESDTGAASESTSSHCTRRRQHPRRPTRRGPRRHRSTA</sequence>
<dbReference type="OrthoDB" id="3257981at2759"/>
<feature type="signal peptide" evidence="2">
    <location>
        <begin position="1"/>
        <end position="18"/>
    </location>
</feature>
<dbReference type="Pfam" id="PF03659">
    <property type="entry name" value="Glyco_hydro_71"/>
    <property type="match status" value="1"/>
</dbReference>
<keyword evidence="4" id="KW-1185">Reference proteome</keyword>
<feature type="chain" id="PRO_5023101994" evidence="2">
    <location>
        <begin position="19"/>
        <end position="544"/>
    </location>
</feature>
<dbReference type="AlphaFoldDB" id="A0A5C5FTM8"/>
<keyword evidence="2" id="KW-0732">Signal</keyword>
<protein>
    <submittedName>
        <fullName evidence="3">Glycosyl hydrolase family 71-domain-containing protein</fullName>
    </submittedName>
</protein>